<evidence type="ECO:0000256" key="1">
    <source>
        <dbReference type="SAM" id="MobiDB-lite"/>
    </source>
</evidence>
<protein>
    <submittedName>
        <fullName evidence="2">Uncharacterized protein</fullName>
    </submittedName>
</protein>
<dbReference type="AlphaFoldDB" id="A0AA38CCU6"/>
<feature type="region of interest" description="Disordered" evidence="1">
    <location>
        <begin position="1"/>
        <end position="51"/>
    </location>
</feature>
<organism evidence="2 3">
    <name type="scientific">Taxus chinensis</name>
    <name type="common">Chinese yew</name>
    <name type="synonym">Taxus wallichiana var. chinensis</name>
    <dbReference type="NCBI Taxonomy" id="29808"/>
    <lineage>
        <taxon>Eukaryota</taxon>
        <taxon>Viridiplantae</taxon>
        <taxon>Streptophyta</taxon>
        <taxon>Embryophyta</taxon>
        <taxon>Tracheophyta</taxon>
        <taxon>Spermatophyta</taxon>
        <taxon>Pinopsida</taxon>
        <taxon>Pinidae</taxon>
        <taxon>Conifers II</taxon>
        <taxon>Cupressales</taxon>
        <taxon>Taxaceae</taxon>
        <taxon>Taxus</taxon>
    </lineage>
</organism>
<reference evidence="2 3" key="1">
    <citation type="journal article" date="2021" name="Nat. Plants">
        <title>The Taxus genome provides insights into paclitaxel biosynthesis.</title>
        <authorList>
            <person name="Xiong X."/>
            <person name="Gou J."/>
            <person name="Liao Q."/>
            <person name="Li Y."/>
            <person name="Zhou Q."/>
            <person name="Bi G."/>
            <person name="Li C."/>
            <person name="Du R."/>
            <person name="Wang X."/>
            <person name="Sun T."/>
            <person name="Guo L."/>
            <person name="Liang H."/>
            <person name="Lu P."/>
            <person name="Wu Y."/>
            <person name="Zhang Z."/>
            <person name="Ro D.K."/>
            <person name="Shang Y."/>
            <person name="Huang S."/>
            <person name="Yan J."/>
        </authorList>
    </citation>
    <scope>NUCLEOTIDE SEQUENCE [LARGE SCALE GENOMIC DNA]</scope>
    <source>
        <strain evidence="2">Ta-2019</strain>
    </source>
</reference>
<sequence length="51" mass="5796">KETQRPKPKSQTYKKKEEASQRGQDVSKDVTEKKEGSTATNVKSDKEDTIK</sequence>
<comment type="caution">
    <text evidence="2">The sequence shown here is derived from an EMBL/GenBank/DDBJ whole genome shotgun (WGS) entry which is preliminary data.</text>
</comment>
<dbReference type="EMBL" id="JAHRHJ020000698">
    <property type="protein sequence ID" value="KAH9293808.1"/>
    <property type="molecule type" value="Genomic_DNA"/>
</dbReference>
<gene>
    <name evidence="2" type="ORF">KI387_040988</name>
</gene>
<feature type="non-terminal residue" evidence="2">
    <location>
        <position position="1"/>
    </location>
</feature>
<evidence type="ECO:0000313" key="2">
    <source>
        <dbReference type="EMBL" id="KAH9293808.1"/>
    </source>
</evidence>
<evidence type="ECO:0000313" key="3">
    <source>
        <dbReference type="Proteomes" id="UP000824469"/>
    </source>
</evidence>
<feature type="compositionally biased region" description="Basic and acidic residues" evidence="1">
    <location>
        <begin position="14"/>
        <end position="36"/>
    </location>
</feature>
<proteinExistence type="predicted"/>
<accession>A0AA38CCU6</accession>
<dbReference type="Proteomes" id="UP000824469">
    <property type="component" value="Unassembled WGS sequence"/>
</dbReference>
<feature type="non-terminal residue" evidence="2">
    <location>
        <position position="51"/>
    </location>
</feature>
<name>A0AA38CCU6_TAXCH</name>
<keyword evidence="3" id="KW-1185">Reference proteome</keyword>